<protein>
    <submittedName>
        <fullName evidence="10">Glycosyltransferase</fullName>
    </submittedName>
</protein>
<feature type="transmembrane region" description="Helical" evidence="8">
    <location>
        <begin position="148"/>
        <end position="167"/>
    </location>
</feature>
<dbReference type="GO" id="GO:0008610">
    <property type="term" value="P:lipid biosynthetic process"/>
    <property type="evidence" value="ECO:0007669"/>
    <property type="project" value="UniProtKB-ARBA"/>
</dbReference>
<evidence type="ECO:0000256" key="8">
    <source>
        <dbReference type="SAM" id="Phobius"/>
    </source>
</evidence>
<gene>
    <name evidence="10" type="ORF">DDW05_02595</name>
</gene>
<feature type="domain" description="Glycosyltransferase RgtA/B/C/D-like" evidence="9">
    <location>
        <begin position="97"/>
        <end position="246"/>
    </location>
</feature>
<keyword evidence="6 8" id="KW-1133">Transmembrane helix</keyword>
<feature type="transmembrane region" description="Helical" evidence="8">
    <location>
        <begin position="233"/>
        <end position="257"/>
    </location>
</feature>
<dbReference type="InterPro" id="IPR050297">
    <property type="entry name" value="LipidA_mod_glycosyltrf_83"/>
</dbReference>
<accession>A0A2T9WS32</accession>
<dbReference type="GO" id="GO:0010041">
    <property type="term" value="P:response to iron(III) ion"/>
    <property type="evidence" value="ECO:0007669"/>
    <property type="project" value="TreeGrafter"/>
</dbReference>
<name>A0A2T9WS32_NANST</name>
<sequence>MKNLFKIIDILKKNKIINKLYDFVKKYPFYIILGILLLIYTYQTVSVFYPINSYISDEVWYAPASYNIMTKIFHLNINQTVPFPSGKDLTNYFNLEQPPLAKYIIGIFIYFLGYNYWVWRIPSWILGDLIIILSFLITRKVVGNNIFGNIAGIITSVLIISDPNIWVMHGIAMLDIYVSFFSLLSLYYLIKDDIIKSSISFGLAFSSKFPGALLIFPLLYYVKGINISRIKRFLYVILLPLLIYLSLNLPLIIYFGFSSWFNQSFLGALEWDITSGHIVNAQNQISSPWQWLLNIHPFDLGTYNGNNLYLNSFHALVNNYIMILWLILTPLIFILKDRKITVSYLYPLSIYIVFFLVYFLGNTTLFTYYVTDFMPMVYIYVVSSLFLLGLRYYKNLDH</sequence>
<dbReference type="Proteomes" id="UP000245908">
    <property type="component" value="Unassembled WGS sequence"/>
</dbReference>
<evidence type="ECO:0000256" key="1">
    <source>
        <dbReference type="ARBA" id="ARBA00004651"/>
    </source>
</evidence>
<keyword evidence="2" id="KW-1003">Cell membrane</keyword>
<evidence type="ECO:0000259" key="9">
    <source>
        <dbReference type="Pfam" id="PF13231"/>
    </source>
</evidence>
<keyword evidence="4 10" id="KW-0808">Transferase</keyword>
<dbReference type="Pfam" id="PF13231">
    <property type="entry name" value="PMT_2"/>
    <property type="match status" value="1"/>
</dbReference>
<evidence type="ECO:0000256" key="7">
    <source>
        <dbReference type="ARBA" id="ARBA00023136"/>
    </source>
</evidence>
<keyword evidence="7 8" id="KW-0472">Membrane</keyword>
<feature type="transmembrane region" description="Helical" evidence="8">
    <location>
        <begin position="124"/>
        <end position="142"/>
    </location>
</feature>
<dbReference type="EMBL" id="QEFH01000022">
    <property type="protein sequence ID" value="PVU70621.1"/>
    <property type="molecule type" value="Genomic_DNA"/>
</dbReference>
<dbReference type="GO" id="GO:0005886">
    <property type="term" value="C:plasma membrane"/>
    <property type="evidence" value="ECO:0007669"/>
    <property type="project" value="UniProtKB-SubCell"/>
</dbReference>
<evidence type="ECO:0000256" key="6">
    <source>
        <dbReference type="ARBA" id="ARBA00022989"/>
    </source>
</evidence>
<organism evidence="10 11">
    <name type="scientific">Nanobsidianus stetteri</name>
    <dbReference type="NCBI Taxonomy" id="1294122"/>
    <lineage>
        <taxon>Archaea</taxon>
        <taxon>Nanobdellota</taxon>
        <taxon>Candidatus Nanoarchaeia</taxon>
        <taxon>Nanoarchaeales</taxon>
        <taxon>Nanopusillaceae</taxon>
        <taxon>Candidatus Nanobsidianus</taxon>
    </lineage>
</organism>
<feature type="transmembrane region" description="Helical" evidence="8">
    <location>
        <begin position="174"/>
        <end position="190"/>
    </location>
</feature>
<dbReference type="AlphaFoldDB" id="A0A2T9WS32"/>
<dbReference type="GO" id="GO:0016763">
    <property type="term" value="F:pentosyltransferase activity"/>
    <property type="evidence" value="ECO:0007669"/>
    <property type="project" value="TreeGrafter"/>
</dbReference>
<comment type="caution">
    <text evidence="10">The sequence shown here is derived from an EMBL/GenBank/DDBJ whole genome shotgun (WGS) entry which is preliminary data.</text>
</comment>
<dbReference type="PANTHER" id="PTHR33908:SF3">
    <property type="entry name" value="UNDECAPRENYL PHOSPHATE-ALPHA-4-AMINO-4-DEOXY-L-ARABINOSE ARABINOSYL TRANSFERASE"/>
    <property type="match status" value="1"/>
</dbReference>
<evidence type="ECO:0000313" key="10">
    <source>
        <dbReference type="EMBL" id="PVU70621.1"/>
    </source>
</evidence>
<evidence type="ECO:0000313" key="11">
    <source>
        <dbReference type="Proteomes" id="UP000245908"/>
    </source>
</evidence>
<dbReference type="PANTHER" id="PTHR33908">
    <property type="entry name" value="MANNOSYLTRANSFERASE YKCB-RELATED"/>
    <property type="match status" value="1"/>
</dbReference>
<reference evidence="10 11" key="1">
    <citation type="journal article" date="2015" name="Appl. Environ. Microbiol.">
        <title>Nanoarchaeota, Their Sulfolobales Host, and Nanoarchaeota Virus Distribution across Yellowstone National Park Hot Springs.</title>
        <authorList>
            <person name="Munson-McGee J.H."/>
            <person name="Field E.K."/>
            <person name="Bateson M."/>
            <person name="Rooney C."/>
            <person name="Stepanauskas R."/>
            <person name="Young M.J."/>
        </authorList>
    </citation>
    <scope>NUCLEOTIDE SEQUENCE [LARGE SCALE GENOMIC DNA]</scope>
    <source>
        <strain evidence="10">SCGC AB-777_O03</strain>
    </source>
</reference>
<evidence type="ECO:0000256" key="2">
    <source>
        <dbReference type="ARBA" id="ARBA00022475"/>
    </source>
</evidence>
<feature type="transmembrane region" description="Helical" evidence="8">
    <location>
        <begin position="342"/>
        <end position="361"/>
    </location>
</feature>
<evidence type="ECO:0000256" key="3">
    <source>
        <dbReference type="ARBA" id="ARBA00022676"/>
    </source>
</evidence>
<keyword evidence="5 8" id="KW-0812">Transmembrane</keyword>
<feature type="transmembrane region" description="Helical" evidence="8">
    <location>
        <begin position="317"/>
        <end position="335"/>
    </location>
</feature>
<feature type="transmembrane region" description="Helical" evidence="8">
    <location>
        <begin position="373"/>
        <end position="393"/>
    </location>
</feature>
<proteinExistence type="predicted"/>
<feature type="transmembrane region" description="Helical" evidence="8">
    <location>
        <begin position="29"/>
        <end position="51"/>
    </location>
</feature>
<keyword evidence="3" id="KW-0328">Glycosyltransferase</keyword>
<evidence type="ECO:0000256" key="5">
    <source>
        <dbReference type="ARBA" id="ARBA00022692"/>
    </source>
</evidence>
<dbReference type="InterPro" id="IPR038731">
    <property type="entry name" value="RgtA/B/C-like"/>
</dbReference>
<evidence type="ECO:0000256" key="4">
    <source>
        <dbReference type="ARBA" id="ARBA00022679"/>
    </source>
</evidence>
<comment type="subcellular location">
    <subcellularLocation>
        <location evidence="1">Cell membrane</location>
        <topology evidence="1">Multi-pass membrane protein</topology>
    </subcellularLocation>
</comment>